<dbReference type="Pfam" id="PF12708">
    <property type="entry name" value="Pect-lyase_RHGA_epim"/>
    <property type="match status" value="1"/>
</dbReference>
<evidence type="ECO:0000256" key="1">
    <source>
        <dbReference type="SAM" id="MobiDB-lite"/>
    </source>
</evidence>
<sequence>MKRFFLSPPAQLLLGTLLVFCFSCSKDADLLSEYVITDDEQVLYAQYIVDDNYYVRPGSSVVLDVLTNDIIDDQAQVTITNTSEPENGTIQINDDNTLTYTPTTTNVDEGSTNNEETGPVTDTFDYTTEVVNEDESVTTDTGNVKVITNDITFDLNVRDFGAKGDGVSDDRVALQAAFDAAKNSGTPSDPSVIFVPSGTYLVRKQSENRLKMYGNTILIGEGENSVITIPPDPVLSWGTILLVKDADNWEIRNLVIDGNWNNVVGTAEKGVANLLIDNCNYFTVDNFTGRNSWYNNIQIKNATHGDFTNNKLTNSDCQIQTYGNTEYINIDDNFMDGHHWSEPIAFYRGSHNHLNIRRNTIKNKGYSHGILIGKPDEPAAIHQNILIEDNVLYKINNGIGVNYGINKNVTVRGNSLYVENEGIGLVNCTNCVVDKNTISTKWGGVPSVSQGKTWTGEEDAEGGGQDAIAITNNSGTVISNNIITWYGYMCIDIKGSTNVSQNNNSCPD</sequence>
<keyword evidence="4" id="KW-0378">Hydrolase</keyword>
<proteinExistence type="predicted"/>
<dbReference type="InterPro" id="IPR011050">
    <property type="entry name" value="Pectin_lyase_fold/virulence"/>
</dbReference>
<feature type="signal peptide" evidence="2">
    <location>
        <begin position="1"/>
        <end position="28"/>
    </location>
</feature>
<feature type="chain" id="PRO_5045884140" evidence="2">
    <location>
        <begin position="29"/>
        <end position="508"/>
    </location>
</feature>
<feature type="region of interest" description="Disordered" evidence="1">
    <location>
        <begin position="84"/>
        <end position="122"/>
    </location>
</feature>
<dbReference type="InterPro" id="IPR006626">
    <property type="entry name" value="PbH1"/>
</dbReference>
<dbReference type="SUPFAM" id="SSF51126">
    <property type="entry name" value="Pectin lyase-like"/>
    <property type="match status" value="1"/>
</dbReference>
<evidence type="ECO:0000313" key="4">
    <source>
        <dbReference type="EMBL" id="MEE1977166.1"/>
    </source>
</evidence>
<dbReference type="RefSeq" id="WP_272651856.1">
    <property type="nucleotide sequence ID" value="NZ_JAZDDG010000006.1"/>
</dbReference>
<feature type="compositionally biased region" description="Low complexity" evidence="1">
    <location>
        <begin position="93"/>
        <end position="108"/>
    </location>
</feature>
<feature type="domain" description="Rhamnogalacturonase A/B/Epimerase-like pectate lyase" evidence="3">
    <location>
        <begin position="156"/>
        <end position="385"/>
    </location>
</feature>
<name>A0ABU7IW36_9FLAO</name>
<dbReference type="SMART" id="SM00710">
    <property type="entry name" value="PbH1"/>
    <property type="match status" value="7"/>
</dbReference>
<evidence type="ECO:0000313" key="5">
    <source>
        <dbReference type="Proteomes" id="UP001356308"/>
    </source>
</evidence>
<evidence type="ECO:0000259" key="3">
    <source>
        <dbReference type="Pfam" id="PF12708"/>
    </source>
</evidence>
<dbReference type="InterPro" id="IPR012334">
    <property type="entry name" value="Pectin_lyas_fold"/>
</dbReference>
<accession>A0ABU7IW36</accession>
<dbReference type="Gene3D" id="2.160.20.10">
    <property type="entry name" value="Single-stranded right-handed beta-helix, Pectin lyase-like"/>
    <property type="match status" value="1"/>
</dbReference>
<comment type="caution">
    <text evidence="4">The sequence shown here is derived from an EMBL/GenBank/DDBJ whole genome shotgun (WGS) entry which is preliminary data.</text>
</comment>
<reference evidence="4 5" key="1">
    <citation type="submission" date="2024-01" db="EMBL/GenBank/DDBJ databases">
        <title>Maribacter spp. originated from different algae showed divergent polysaccharides utilization ability.</title>
        <authorList>
            <person name="Wang H."/>
            <person name="Wu Y."/>
        </authorList>
    </citation>
    <scope>NUCLEOTIDE SEQUENCE [LARGE SCALE GENOMIC DNA]</scope>
    <source>
        <strain evidence="4 5">PR1</strain>
    </source>
</reference>
<dbReference type="EMBL" id="JAZDDG010000006">
    <property type="protein sequence ID" value="MEE1977166.1"/>
    <property type="molecule type" value="Genomic_DNA"/>
</dbReference>
<protein>
    <submittedName>
        <fullName evidence="4">Glycosyl hydrolase family 28-related protein</fullName>
    </submittedName>
</protein>
<keyword evidence="2" id="KW-0732">Signal</keyword>
<evidence type="ECO:0000256" key="2">
    <source>
        <dbReference type="SAM" id="SignalP"/>
    </source>
</evidence>
<dbReference type="Pfam" id="PF17963">
    <property type="entry name" value="Big_9"/>
    <property type="match status" value="1"/>
</dbReference>
<dbReference type="Proteomes" id="UP001356308">
    <property type="component" value="Unassembled WGS sequence"/>
</dbReference>
<dbReference type="GO" id="GO:0016787">
    <property type="term" value="F:hydrolase activity"/>
    <property type="evidence" value="ECO:0007669"/>
    <property type="project" value="UniProtKB-KW"/>
</dbReference>
<organism evidence="4 5">
    <name type="scientific">Maribacter cobaltidurans</name>
    <dbReference type="NCBI Taxonomy" id="1178778"/>
    <lineage>
        <taxon>Bacteria</taxon>
        <taxon>Pseudomonadati</taxon>
        <taxon>Bacteroidota</taxon>
        <taxon>Flavobacteriia</taxon>
        <taxon>Flavobacteriales</taxon>
        <taxon>Flavobacteriaceae</taxon>
        <taxon>Maribacter</taxon>
    </lineage>
</organism>
<keyword evidence="5" id="KW-1185">Reference proteome</keyword>
<gene>
    <name evidence="4" type="ORF">V1I91_13850</name>
</gene>
<dbReference type="InterPro" id="IPR024535">
    <property type="entry name" value="RHGA/B-epi-like_pectate_lyase"/>
</dbReference>